<sequence>MQLPTTLSVLTMLVLSTVAAPQNAGTGNLPSNRCNARAVTGNQVVQGTAPIWNDCYHLADQFHKGVFFSKSIKVASKYEQRYQTCGFSITGKAGNFMLGTNDAADLIRSTANDLGPKSGAYQTGFVPCDTPGTAGGDYGRKTGWTIGNLDAPGPKNG</sequence>
<dbReference type="Pfam" id="PF14856">
    <property type="entry name" value="Hce2"/>
    <property type="match status" value="1"/>
</dbReference>
<evidence type="ECO:0000313" key="4">
    <source>
        <dbReference type="Proteomes" id="UP000073492"/>
    </source>
</evidence>
<gene>
    <name evidence="3" type="ORF">AC579_10258</name>
</gene>
<feature type="chain" id="PRO_5007297041" description="Ecp2 effector protein-like domain-containing protein" evidence="1">
    <location>
        <begin position="20"/>
        <end position="157"/>
    </location>
</feature>
<feature type="domain" description="Ecp2 effector protein-like" evidence="2">
    <location>
        <begin position="34"/>
        <end position="127"/>
    </location>
</feature>
<protein>
    <recommendedName>
        <fullName evidence="2">Ecp2 effector protein-like domain-containing protein</fullName>
    </recommendedName>
</protein>
<evidence type="ECO:0000313" key="3">
    <source>
        <dbReference type="EMBL" id="KXT07800.1"/>
    </source>
</evidence>
<organism evidence="3 4">
    <name type="scientific">Pseudocercospora musae</name>
    <dbReference type="NCBI Taxonomy" id="113226"/>
    <lineage>
        <taxon>Eukaryota</taxon>
        <taxon>Fungi</taxon>
        <taxon>Dikarya</taxon>
        <taxon>Ascomycota</taxon>
        <taxon>Pezizomycotina</taxon>
        <taxon>Dothideomycetes</taxon>
        <taxon>Dothideomycetidae</taxon>
        <taxon>Mycosphaerellales</taxon>
        <taxon>Mycosphaerellaceae</taxon>
        <taxon>Pseudocercospora</taxon>
    </lineage>
</organism>
<name>A0A139HZ80_9PEZI</name>
<keyword evidence="1" id="KW-0732">Signal</keyword>
<accession>A0A139HZ80</accession>
<evidence type="ECO:0000256" key="1">
    <source>
        <dbReference type="SAM" id="SignalP"/>
    </source>
</evidence>
<reference evidence="3 4" key="1">
    <citation type="submission" date="2015-07" db="EMBL/GenBank/DDBJ databases">
        <title>Comparative genomics of the Sigatoka disease complex on banana suggests a link between parallel evolutionary changes in Pseudocercospora fijiensis and Pseudocercospora eumusae and increased virulence on the banana host.</title>
        <authorList>
            <person name="Chang T.-C."/>
            <person name="Salvucci A."/>
            <person name="Crous P.W."/>
            <person name="Stergiopoulos I."/>
        </authorList>
    </citation>
    <scope>NUCLEOTIDE SEQUENCE [LARGE SCALE GENOMIC DNA]</scope>
    <source>
        <strain evidence="3 4">CBS 116634</strain>
    </source>
</reference>
<dbReference type="InterPro" id="IPR029226">
    <property type="entry name" value="Ecp2-like"/>
</dbReference>
<comment type="caution">
    <text evidence="3">The sequence shown here is derived from an EMBL/GenBank/DDBJ whole genome shotgun (WGS) entry which is preliminary data.</text>
</comment>
<dbReference type="EMBL" id="LFZO01000529">
    <property type="protein sequence ID" value="KXT07800.1"/>
    <property type="molecule type" value="Genomic_DNA"/>
</dbReference>
<evidence type="ECO:0000259" key="2">
    <source>
        <dbReference type="Pfam" id="PF14856"/>
    </source>
</evidence>
<keyword evidence="4" id="KW-1185">Reference proteome</keyword>
<proteinExistence type="predicted"/>
<feature type="signal peptide" evidence="1">
    <location>
        <begin position="1"/>
        <end position="19"/>
    </location>
</feature>
<dbReference type="Proteomes" id="UP000073492">
    <property type="component" value="Unassembled WGS sequence"/>
</dbReference>
<dbReference type="AlphaFoldDB" id="A0A139HZ80"/>
<dbReference type="OrthoDB" id="3637586at2759"/>